<keyword evidence="4" id="KW-1185">Reference proteome</keyword>
<evidence type="ECO:0000256" key="1">
    <source>
        <dbReference type="SAM" id="MobiDB-lite"/>
    </source>
</evidence>
<dbReference type="PANTHER" id="PTHR31973:SF187">
    <property type="entry name" value="MUTATOR TRANSPOSASE MUDRA PROTEIN"/>
    <property type="match status" value="1"/>
</dbReference>
<dbReference type="Pfam" id="PF03108">
    <property type="entry name" value="DBD_Tnp_Mut"/>
    <property type="match status" value="1"/>
</dbReference>
<feature type="compositionally biased region" description="Basic and acidic residues" evidence="1">
    <location>
        <begin position="76"/>
        <end position="90"/>
    </location>
</feature>
<reference evidence="3 4" key="1">
    <citation type="submission" date="2023-03" db="EMBL/GenBank/DDBJ databases">
        <title>WGS of Gossypium arboreum.</title>
        <authorList>
            <person name="Yu D."/>
        </authorList>
    </citation>
    <scope>NUCLEOTIDE SEQUENCE [LARGE SCALE GENOMIC DNA]</scope>
    <source>
        <tissue evidence="3">Leaf</tissue>
    </source>
</reference>
<comment type="caution">
    <text evidence="3">The sequence shown here is derived from an EMBL/GenBank/DDBJ whole genome shotgun (WGS) entry which is preliminary data.</text>
</comment>
<dbReference type="Proteomes" id="UP001358586">
    <property type="component" value="Chromosome 3"/>
</dbReference>
<protein>
    <recommendedName>
        <fullName evidence="2">Transposase MuDR plant domain-containing protein</fullName>
    </recommendedName>
</protein>
<feature type="domain" description="Transposase MuDR plant" evidence="2">
    <location>
        <begin position="234"/>
        <end position="299"/>
    </location>
</feature>
<dbReference type="EMBL" id="JARKNE010000003">
    <property type="protein sequence ID" value="KAK5839088.1"/>
    <property type="molecule type" value="Genomic_DNA"/>
</dbReference>
<dbReference type="InterPro" id="IPR004332">
    <property type="entry name" value="Transposase_MuDR"/>
</dbReference>
<proteinExistence type="predicted"/>
<name>A0ABR0QJE7_GOSAR</name>
<evidence type="ECO:0000313" key="3">
    <source>
        <dbReference type="EMBL" id="KAK5839088.1"/>
    </source>
</evidence>
<evidence type="ECO:0000313" key="4">
    <source>
        <dbReference type="Proteomes" id="UP001358586"/>
    </source>
</evidence>
<feature type="region of interest" description="Disordered" evidence="1">
    <location>
        <begin position="67"/>
        <end position="90"/>
    </location>
</feature>
<evidence type="ECO:0000259" key="2">
    <source>
        <dbReference type="Pfam" id="PF03108"/>
    </source>
</evidence>
<organism evidence="3 4">
    <name type="scientific">Gossypium arboreum</name>
    <name type="common">Tree cotton</name>
    <name type="synonym">Gossypium nanking</name>
    <dbReference type="NCBI Taxonomy" id="29729"/>
    <lineage>
        <taxon>Eukaryota</taxon>
        <taxon>Viridiplantae</taxon>
        <taxon>Streptophyta</taxon>
        <taxon>Embryophyta</taxon>
        <taxon>Tracheophyta</taxon>
        <taxon>Spermatophyta</taxon>
        <taxon>Magnoliopsida</taxon>
        <taxon>eudicotyledons</taxon>
        <taxon>Gunneridae</taxon>
        <taxon>Pentapetalae</taxon>
        <taxon>rosids</taxon>
        <taxon>malvids</taxon>
        <taxon>Malvales</taxon>
        <taxon>Malvaceae</taxon>
        <taxon>Malvoideae</taxon>
        <taxon>Gossypium</taxon>
    </lineage>
</organism>
<sequence>MLIYFHEPSIVGLQNNLRVIYDDTSTIAMLDFWVKFKEIELYVKYEVDNPVIVDDIFLLTTGEGVDEGVESDGEGDLEKVESGGKGDVGEVQADREGVSTTGIEVDEDIGMESGGHISLGSTVGEDNDSGVAGNEYASNFAISDGVDNVADEYVGDFTTSDGVNNIADEYAGDFATSDGLDNVATARSGEEKDGNETKVWDSDEHGSLVEFDEDKEHEDGERRSKFPLYNDKLKFSLGMLFKDGKQFKSAIQKYSKECRRQLKFIKNEPRRVVMRCIASPNCPWRIRASYSPLAKCLQINMFQDEHHCLVSFKNKMVTAAMISQHFEATIKDHPKMKLREIQRRCASEMHDYAHELRSKMPVSTIKMAVQRVTADFLPHFKRFYVFLDGLKRGWKAGCRPFIGLDGCFLKDPCKSEFLTTVGRDANNQMFPIAWAVVEVECTDS</sequence>
<feature type="compositionally biased region" description="Basic and acidic residues" evidence="1">
    <location>
        <begin position="188"/>
        <end position="207"/>
    </location>
</feature>
<feature type="region of interest" description="Disordered" evidence="1">
    <location>
        <begin position="187"/>
        <end position="222"/>
    </location>
</feature>
<dbReference type="PANTHER" id="PTHR31973">
    <property type="entry name" value="POLYPROTEIN, PUTATIVE-RELATED"/>
    <property type="match status" value="1"/>
</dbReference>
<gene>
    <name evidence="3" type="ORF">PVK06_007848</name>
</gene>
<accession>A0ABR0QJE7</accession>